<evidence type="ECO:0000313" key="7">
    <source>
        <dbReference type="Proteomes" id="UP000494119"/>
    </source>
</evidence>
<dbReference type="PANTHER" id="PTHR30537:SF66">
    <property type="entry name" value="IRON-REGULATED VIRULENCE REGULATORY PROTEIN IRGB"/>
    <property type="match status" value="1"/>
</dbReference>
<dbReference type="Pfam" id="PF00126">
    <property type="entry name" value="HTH_1"/>
    <property type="match status" value="1"/>
</dbReference>
<proteinExistence type="inferred from homology"/>
<dbReference type="InterPro" id="IPR000847">
    <property type="entry name" value="LysR_HTH_N"/>
</dbReference>
<dbReference type="Gene3D" id="3.40.190.290">
    <property type="match status" value="1"/>
</dbReference>
<dbReference type="Pfam" id="PF03466">
    <property type="entry name" value="LysR_substrate"/>
    <property type="match status" value="1"/>
</dbReference>
<dbReference type="GO" id="GO:0043565">
    <property type="term" value="F:sequence-specific DNA binding"/>
    <property type="evidence" value="ECO:0007669"/>
    <property type="project" value="TreeGrafter"/>
</dbReference>
<keyword evidence="7" id="KW-1185">Reference proteome</keyword>
<dbReference type="Proteomes" id="UP000494119">
    <property type="component" value="Unassembled WGS sequence"/>
</dbReference>
<feature type="domain" description="HTH lysR-type" evidence="5">
    <location>
        <begin position="1"/>
        <end position="61"/>
    </location>
</feature>
<dbReference type="GO" id="GO:0006351">
    <property type="term" value="P:DNA-templated transcription"/>
    <property type="evidence" value="ECO:0007669"/>
    <property type="project" value="TreeGrafter"/>
</dbReference>
<reference evidence="6 7" key="1">
    <citation type="submission" date="2020-04" db="EMBL/GenBank/DDBJ databases">
        <authorList>
            <person name="De Canck E."/>
        </authorList>
    </citation>
    <scope>NUCLEOTIDE SEQUENCE [LARGE SCALE GENOMIC DNA]</scope>
    <source>
        <strain evidence="6 7">LMG 28688</strain>
    </source>
</reference>
<protein>
    <submittedName>
        <fullName evidence="6">HTH-type transcriptional regulator DmlR</fullName>
    </submittedName>
</protein>
<dbReference type="AlphaFoldDB" id="A0A6J5FD35"/>
<keyword evidence="4" id="KW-0804">Transcription</keyword>
<dbReference type="SUPFAM" id="SSF46785">
    <property type="entry name" value="Winged helix' DNA-binding domain"/>
    <property type="match status" value="1"/>
</dbReference>
<dbReference type="Gene3D" id="1.10.10.10">
    <property type="entry name" value="Winged helix-like DNA-binding domain superfamily/Winged helix DNA-binding domain"/>
    <property type="match status" value="1"/>
</dbReference>
<dbReference type="FunFam" id="1.10.10.10:FF:000001">
    <property type="entry name" value="LysR family transcriptional regulator"/>
    <property type="match status" value="1"/>
</dbReference>
<dbReference type="InterPro" id="IPR036388">
    <property type="entry name" value="WH-like_DNA-bd_sf"/>
</dbReference>
<comment type="similarity">
    <text evidence="1">Belongs to the LysR transcriptional regulatory family.</text>
</comment>
<dbReference type="CDD" id="cd08422">
    <property type="entry name" value="PBP2_CrgA_like"/>
    <property type="match status" value="1"/>
</dbReference>
<dbReference type="EMBL" id="CADIKL010000002">
    <property type="protein sequence ID" value="CAB3777648.1"/>
    <property type="molecule type" value="Genomic_DNA"/>
</dbReference>
<evidence type="ECO:0000256" key="1">
    <source>
        <dbReference type="ARBA" id="ARBA00009437"/>
    </source>
</evidence>
<evidence type="ECO:0000259" key="5">
    <source>
        <dbReference type="PROSITE" id="PS50931"/>
    </source>
</evidence>
<keyword evidence="2" id="KW-0805">Transcription regulation</keyword>
<organism evidence="6 7">
    <name type="scientific">Paraburkholderia caffeinitolerans</name>
    <dbReference type="NCBI Taxonomy" id="1723730"/>
    <lineage>
        <taxon>Bacteria</taxon>
        <taxon>Pseudomonadati</taxon>
        <taxon>Pseudomonadota</taxon>
        <taxon>Betaproteobacteria</taxon>
        <taxon>Burkholderiales</taxon>
        <taxon>Burkholderiaceae</taxon>
        <taxon>Paraburkholderia</taxon>
    </lineage>
</organism>
<keyword evidence="3" id="KW-0238">DNA-binding</keyword>
<dbReference type="GO" id="GO:0003700">
    <property type="term" value="F:DNA-binding transcription factor activity"/>
    <property type="evidence" value="ECO:0007669"/>
    <property type="project" value="InterPro"/>
</dbReference>
<dbReference type="PROSITE" id="PS50931">
    <property type="entry name" value="HTH_LYSR"/>
    <property type="match status" value="1"/>
</dbReference>
<dbReference type="PANTHER" id="PTHR30537">
    <property type="entry name" value="HTH-TYPE TRANSCRIPTIONAL REGULATOR"/>
    <property type="match status" value="1"/>
</dbReference>
<evidence type="ECO:0000313" key="6">
    <source>
        <dbReference type="EMBL" id="CAB3777648.1"/>
    </source>
</evidence>
<dbReference type="InterPro" id="IPR005119">
    <property type="entry name" value="LysR_subst-bd"/>
</dbReference>
<dbReference type="InterPro" id="IPR036390">
    <property type="entry name" value="WH_DNA-bd_sf"/>
</dbReference>
<accession>A0A6J5FD35</accession>
<dbReference type="InterPro" id="IPR058163">
    <property type="entry name" value="LysR-type_TF_proteobact-type"/>
</dbReference>
<dbReference type="SUPFAM" id="SSF53850">
    <property type="entry name" value="Periplasmic binding protein-like II"/>
    <property type="match status" value="1"/>
</dbReference>
<gene>
    <name evidence="6" type="primary">dmlR_3</name>
    <name evidence="6" type="ORF">LMG28688_00404</name>
</gene>
<sequence length="315" mass="34415">MVIDYFLAIRAFLQSAELGSFSKAAERIEVKTSTVSRYISELEADLGVSLFNRSTRGLTLTEGGRVFRERALRVMQSLDEAREAASSLNSAPQGVLRVTMPTSFGRRHVIRHLPEFMARYPKINVDAILTDEIVNIIDAGIDVAVRIGVLPDSQLMAKQLATHRRIVCASPEYLSRRGHPATPAELASHEAIRFPLTAEDKWVIVSPSGRSSSGEVTVKLGGRLRVDDTEAVLSLALAGMGVALLPEWAAGGALREGKLVRLLPGWEARTSTATATPGVWGVYPPRKTVSPKVRAFLDFFAGLYAREGYWQEPSA</sequence>
<evidence type="ECO:0000256" key="2">
    <source>
        <dbReference type="ARBA" id="ARBA00023015"/>
    </source>
</evidence>
<name>A0A6J5FD35_9BURK</name>
<evidence type="ECO:0000256" key="3">
    <source>
        <dbReference type="ARBA" id="ARBA00023125"/>
    </source>
</evidence>
<evidence type="ECO:0000256" key="4">
    <source>
        <dbReference type="ARBA" id="ARBA00023163"/>
    </source>
</evidence>